<dbReference type="GeneID" id="64593493"/>
<gene>
    <name evidence="1" type="ORF">HD556DRAFT_1304982</name>
    <name evidence="2" type="ORF">HD556DRAFT_1304984</name>
</gene>
<evidence type="ECO:0000313" key="3">
    <source>
        <dbReference type="Proteomes" id="UP000719766"/>
    </source>
</evidence>
<protein>
    <submittedName>
        <fullName evidence="1">Uncharacterized protein</fullName>
    </submittedName>
</protein>
<dbReference type="Proteomes" id="UP000719766">
    <property type="component" value="Unassembled WGS sequence"/>
</dbReference>
<organism evidence="1 3">
    <name type="scientific">Suillus plorans</name>
    <dbReference type="NCBI Taxonomy" id="116603"/>
    <lineage>
        <taxon>Eukaryota</taxon>
        <taxon>Fungi</taxon>
        <taxon>Dikarya</taxon>
        <taxon>Basidiomycota</taxon>
        <taxon>Agaricomycotina</taxon>
        <taxon>Agaricomycetes</taxon>
        <taxon>Agaricomycetidae</taxon>
        <taxon>Boletales</taxon>
        <taxon>Suillineae</taxon>
        <taxon>Suillaceae</taxon>
        <taxon>Suillus</taxon>
    </lineage>
</organism>
<dbReference type="EMBL" id="JABBWE010000008">
    <property type="protein sequence ID" value="KAG1801039.1"/>
    <property type="molecule type" value="Genomic_DNA"/>
</dbReference>
<sequence length="136" mass="15717">MRKCQGFEPTQTGFRFCCNNCLAKTSFKPAWFNRNRYRKCPWANDYSEGFRIDKDRPSECVEFKKRADQSRGNDMSFSENQVLNLHSPRETDFDSDDHLANSSLAGFEPTQTDLDSVISTAWLIPVECTCNEPNQK</sequence>
<dbReference type="RefSeq" id="XP_041164781.1">
    <property type="nucleotide sequence ID" value="XM_041299729.1"/>
</dbReference>
<evidence type="ECO:0000313" key="2">
    <source>
        <dbReference type="EMBL" id="KAG1801044.1"/>
    </source>
</evidence>
<name>A0A9P7DR87_9AGAM</name>
<dbReference type="OrthoDB" id="2700207at2759"/>
<dbReference type="EMBL" id="JABBWE010000008">
    <property type="protein sequence ID" value="KAG1801044.1"/>
    <property type="molecule type" value="Genomic_DNA"/>
</dbReference>
<accession>A0A9P7DR87</accession>
<keyword evidence="3" id="KW-1185">Reference proteome</keyword>
<comment type="caution">
    <text evidence="1">The sequence shown here is derived from an EMBL/GenBank/DDBJ whole genome shotgun (WGS) entry which is preliminary data.</text>
</comment>
<evidence type="ECO:0000313" key="1">
    <source>
        <dbReference type="EMBL" id="KAG1801039.1"/>
    </source>
</evidence>
<reference evidence="1" key="1">
    <citation type="journal article" date="2020" name="New Phytol.">
        <title>Comparative genomics reveals dynamic genome evolution in host specialist ectomycorrhizal fungi.</title>
        <authorList>
            <person name="Lofgren L.A."/>
            <person name="Nguyen N.H."/>
            <person name="Vilgalys R."/>
            <person name="Ruytinx J."/>
            <person name="Liao H.L."/>
            <person name="Branco S."/>
            <person name="Kuo A."/>
            <person name="LaButti K."/>
            <person name="Lipzen A."/>
            <person name="Andreopoulos W."/>
            <person name="Pangilinan J."/>
            <person name="Riley R."/>
            <person name="Hundley H."/>
            <person name="Na H."/>
            <person name="Barry K."/>
            <person name="Grigoriev I.V."/>
            <person name="Stajich J.E."/>
            <person name="Kennedy P.G."/>
        </authorList>
    </citation>
    <scope>NUCLEOTIDE SEQUENCE</scope>
    <source>
        <strain evidence="1">S12</strain>
    </source>
</reference>
<dbReference type="AlphaFoldDB" id="A0A9P7DR87"/>
<proteinExistence type="predicted"/>